<evidence type="ECO:0000259" key="2">
    <source>
        <dbReference type="Pfam" id="PF25147"/>
    </source>
</evidence>
<dbReference type="KEGG" id="tva:5468269"/>
<dbReference type="VEuPathDB" id="TrichDB:TVAGG3_0266410"/>
<gene>
    <name evidence="3" type="ORF">TVAG_476400</name>
</gene>
<feature type="domain" description="Ribophorin II C-terminal" evidence="2">
    <location>
        <begin position="144"/>
        <end position="227"/>
    </location>
</feature>
<dbReference type="InterPro" id="IPR056790">
    <property type="entry name" value="Ribophorin_II_C"/>
</dbReference>
<reference evidence="3" key="1">
    <citation type="submission" date="2006-10" db="EMBL/GenBank/DDBJ databases">
        <authorList>
            <person name="Amadeo P."/>
            <person name="Zhao Q."/>
            <person name="Wortman J."/>
            <person name="Fraser-Liggett C."/>
            <person name="Carlton J."/>
        </authorList>
    </citation>
    <scope>NUCLEOTIDE SEQUENCE</scope>
    <source>
        <strain evidence="3">G3</strain>
    </source>
</reference>
<sequence length="259" mass="29356">MLALTLAAFVRAAEISAIKFIKYDDNVENMTLDAKPNQVVSLDLTENQTLIAKLEGLKGEAKHAFYVLEQGTYSIVENLQSKGTYAAKLNPRALAGLYKHPGEYSLKVSITYEGEKPIMTEIAKINFIANGEVIDNFTDVEWDFQKPHEQPGAFLVFVFEVASFVPIFILLVLLLINGCNFGYFPRNFFDAIFSITFVVAFGGFLYYFIYFWKHIHFEEMLKQLCVIFPALLILLRLALIGRAKMVARDVPAEEKVKTE</sequence>
<feature type="transmembrane region" description="Helical" evidence="1">
    <location>
        <begin position="221"/>
        <end position="239"/>
    </location>
</feature>
<keyword evidence="1" id="KW-0812">Transmembrane</keyword>
<feature type="transmembrane region" description="Helical" evidence="1">
    <location>
        <begin position="154"/>
        <end position="176"/>
    </location>
</feature>
<protein>
    <recommendedName>
        <fullName evidence="2">Ribophorin II C-terminal domain-containing protein</fullName>
    </recommendedName>
</protein>
<dbReference type="EMBL" id="DS113182">
    <property type="protein sequence ID" value="EAY22711.1"/>
    <property type="molecule type" value="Genomic_DNA"/>
</dbReference>
<dbReference type="AlphaFoldDB" id="A2DA63"/>
<dbReference type="Pfam" id="PF25147">
    <property type="entry name" value="Ribophorin_II_C"/>
    <property type="match status" value="1"/>
</dbReference>
<name>A2DA63_TRIV3</name>
<dbReference type="RefSeq" id="XP_001583697.1">
    <property type="nucleotide sequence ID" value="XM_001583647.1"/>
</dbReference>
<keyword evidence="1" id="KW-1133">Transmembrane helix</keyword>
<accession>A2DA63</accession>
<dbReference type="InParanoid" id="A2DA63"/>
<feature type="transmembrane region" description="Helical" evidence="1">
    <location>
        <begin position="188"/>
        <end position="209"/>
    </location>
</feature>
<dbReference type="OrthoDB" id="10266255at2759"/>
<keyword evidence="4" id="KW-1185">Reference proteome</keyword>
<organism evidence="3 4">
    <name type="scientific">Trichomonas vaginalis (strain ATCC PRA-98 / G3)</name>
    <dbReference type="NCBI Taxonomy" id="412133"/>
    <lineage>
        <taxon>Eukaryota</taxon>
        <taxon>Metamonada</taxon>
        <taxon>Parabasalia</taxon>
        <taxon>Trichomonadida</taxon>
        <taxon>Trichomonadidae</taxon>
        <taxon>Trichomonas</taxon>
    </lineage>
</organism>
<dbReference type="VEuPathDB" id="TrichDB:TVAG_476400"/>
<reference evidence="3" key="2">
    <citation type="journal article" date="2007" name="Science">
        <title>Draft genome sequence of the sexually transmitted pathogen Trichomonas vaginalis.</title>
        <authorList>
            <person name="Carlton J.M."/>
            <person name="Hirt R.P."/>
            <person name="Silva J.C."/>
            <person name="Delcher A.L."/>
            <person name="Schatz M."/>
            <person name="Zhao Q."/>
            <person name="Wortman J.R."/>
            <person name="Bidwell S.L."/>
            <person name="Alsmark U.C.M."/>
            <person name="Besteiro S."/>
            <person name="Sicheritz-Ponten T."/>
            <person name="Noel C.J."/>
            <person name="Dacks J.B."/>
            <person name="Foster P.G."/>
            <person name="Simillion C."/>
            <person name="Van de Peer Y."/>
            <person name="Miranda-Saavedra D."/>
            <person name="Barton G.J."/>
            <person name="Westrop G.D."/>
            <person name="Mueller S."/>
            <person name="Dessi D."/>
            <person name="Fiori P.L."/>
            <person name="Ren Q."/>
            <person name="Paulsen I."/>
            <person name="Zhang H."/>
            <person name="Bastida-Corcuera F.D."/>
            <person name="Simoes-Barbosa A."/>
            <person name="Brown M.T."/>
            <person name="Hayes R.D."/>
            <person name="Mukherjee M."/>
            <person name="Okumura C.Y."/>
            <person name="Schneider R."/>
            <person name="Smith A.J."/>
            <person name="Vanacova S."/>
            <person name="Villalvazo M."/>
            <person name="Haas B.J."/>
            <person name="Pertea M."/>
            <person name="Feldblyum T.V."/>
            <person name="Utterback T.R."/>
            <person name="Shu C.L."/>
            <person name="Osoegawa K."/>
            <person name="de Jong P.J."/>
            <person name="Hrdy I."/>
            <person name="Horvathova L."/>
            <person name="Zubacova Z."/>
            <person name="Dolezal P."/>
            <person name="Malik S.B."/>
            <person name="Logsdon J.M. Jr."/>
            <person name="Henze K."/>
            <person name="Gupta A."/>
            <person name="Wang C.C."/>
            <person name="Dunne R.L."/>
            <person name="Upcroft J.A."/>
            <person name="Upcroft P."/>
            <person name="White O."/>
            <person name="Salzberg S.L."/>
            <person name="Tang P."/>
            <person name="Chiu C.-H."/>
            <person name="Lee Y.-S."/>
            <person name="Embley T.M."/>
            <person name="Coombs G.H."/>
            <person name="Mottram J.C."/>
            <person name="Tachezy J."/>
            <person name="Fraser-Liggett C.M."/>
            <person name="Johnson P.J."/>
        </authorList>
    </citation>
    <scope>NUCLEOTIDE SEQUENCE [LARGE SCALE GENOMIC DNA]</scope>
    <source>
        <strain evidence="3">G3</strain>
    </source>
</reference>
<dbReference type="UniPathway" id="UPA00378"/>
<evidence type="ECO:0000313" key="3">
    <source>
        <dbReference type="EMBL" id="EAY22711.1"/>
    </source>
</evidence>
<evidence type="ECO:0000256" key="1">
    <source>
        <dbReference type="SAM" id="Phobius"/>
    </source>
</evidence>
<dbReference type="Proteomes" id="UP000001542">
    <property type="component" value="Unassembled WGS sequence"/>
</dbReference>
<proteinExistence type="predicted"/>
<keyword evidence="1" id="KW-0472">Membrane</keyword>
<evidence type="ECO:0000313" key="4">
    <source>
        <dbReference type="Proteomes" id="UP000001542"/>
    </source>
</evidence>